<reference evidence="10" key="1">
    <citation type="submission" date="2022-07" db="EMBL/GenBank/DDBJ databases">
        <title>Phylogenomic reconstructions and comparative analyses of Kickxellomycotina fungi.</title>
        <authorList>
            <person name="Reynolds N.K."/>
            <person name="Stajich J.E."/>
            <person name="Barry K."/>
            <person name="Grigoriev I.V."/>
            <person name="Crous P."/>
            <person name="Smith M.E."/>
        </authorList>
    </citation>
    <scope>NUCLEOTIDE SEQUENCE</scope>
    <source>
        <strain evidence="10">RSA 1196</strain>
    </source>
</reference>
<evidence type="ECO:0000256" key="3">
    <source>
        <dbReference type="ARBA" id="ARBA00013007"/>
    </source>
</evidence>
<sequence>MLQRSLSTALCHRGCALGWSKPMNNVAARNLTHSGMRGYTTAQSPLHFITLRDLDAGEIRRLVQTALKFKHQCKDQGKKFHPQQPLLGQTLAILFSKRSTRTRVATETSMTYLGGQGLFLSGQDIQLGVNESLRDTSQVVSSMCSGIMARVGEHREIEELARYSSVPVVNALSDLFHPTQILADLMTMHEFIVAEQNSAATSARLAHQVPLEDTLPGLKVAWVGDANNIVYEMMMAFPKVGINLAVATPSKYPVPAWLQDTAQSFTKQHQTEITYTSSPTEAISGSNVIVTDTWVSMGQEAEKQQRLQDFAGFQVTQDLIQRGGAHPNWKFMHCLPRKPEEVDDAVFYSPQSVVFQEAENRKWTIMAVLNAVMVDKKY</sequence>
<dbReference type="InterPro" id="IPR006131">
    <property type="entry name" value="Asp_carbamoyltransf_Asp/Orn-bd"/>
</dbReference>
<evidence type="ECO:0000259" key="9">
    <source>
        <dbReference type="Pfam" id="PF02729"/>
    </source>
</evidence>
<dbReference type="InterPro" id="IPR002292">
    <property type="entry name" value="Orn/put_carbamltrans"/>
</dbReference>
<dbReference type="OrthoDB" id="10252326at2759"/>
<evidence type="ECO:0000256" key="6">
    <source>
        <dbReference type="ARBA" id="ARBA00022679"/>
    </source>
</evidence>
<dbReference type="Pfam" id="PF02729">
    <property type="entry name" value="OTCace_N"/>
    <property type="match status" value="1"/>
</dbReference>
<dbReference type="AlphaFoldDB" id="A0A9W8AZD2"/>
<protein>
    <recommendedName>
        <fullName evidence="3">ornithine carbamoyltransferase</fullName>
        <ecNumber evidence="3">2.1.3.3</ecNumber>
    </recommendedName>
</protein>
<evidence type="ECO:0000256" key="5">
    <source>
        <dbReference type="ARBA" id="ARBA00022605"/>
    </source>
</evidence>
<dbReference type="InterPro" id="IPR036901">
    <property type="entry name" value="Asp/Orn_carbamoylTrfase_sf"/>
</dbReference>
<keyword evidence="4" id="KW-0055">Arginine biosynthesis</keyword>
<evidence type="ECO:0000256" key="7">
    <source>
        <dbReference type="RuleBase" id="RU003634"/>
    </source>
</evidence>
<gene>
    <name evidence="10" type="primary">ARG3</name>
    <name evidence="10" type="ORF">IWQ62_001014</name>
</gene>
<dbReference type="GO" id="GO:0042450">
    <property type="term" value="P:L-arginine biosynthetic process via ornithine"/>
    <property type="evidence" value="ECO:0007669"/>
    <property type="project" value="TreeGrafter"/>
</dbReference>
<evidence type="ECO:0000256" key="1">
    <source>
        <dbReference type="ARBA" id="ARBA00004975"/>
    </source>
</evidence>
<evidence type="ECO:0000313" key="10">
    <source>
        <dbReference type="EMBL" id="KAJ1968807.1"/>
    </source>
</evidence>
<dbReference type="Proteomes" id="UP001150925">
    <property type="component" value="Unassembled WGS sequence"/>
</dbReference>
<dbReference type="Pfam" id="PF00185">
    <property type="entry name" value="OTCace"/>
    <property type="match status" value="1"/>
</dbReference>
<dbReference type="FunFam" id="3.40.50.1370:FF:000009">
    <property type="entry name" value="Ornithine carbamoyltransferase, mitochondrial"/>
    <property type="match status" value="1"/>
</dbReference>
<evidence type="ECO:0000256" key="2">
    <source>
        <dbReference type="ARBA" id="ARBA00007805"/>
    </source>
</evidence>
<dbReference type="InterPro" id="IPR006130">
    <property type="entry name" value="Asp/Orn_carbamoylTrfase"/>
</dbReference>
<dbReference type="EC" id="2.1.3.3" evidence="3"/>
<keyword evidence="11" id="KW-1185">Reference proteome</keyword>
<evidence type="ECO:0000259" key="8">
    <source>
        <dbReference type="Pfam" id="PF00185"/>
    </source>
</evidence>
<dbReference type="PANTHER" id="PTHR45753">
    <property type="entry name" value="ORNITHINE CARBAMOYLTRANSFERASE, MITOCHONDRIAL"/>
    <property type="match status" value="1"/>
</dbReference>
<dbReference type="PRINTS" id="PR00102">
    <property type="entry name" value="OTCASE"/>
</dbReference>
<dbReference type="GO" id="GO:0019240">
    <property type="term" value="P:citrulline biosynthetic process"/>
    <property type="evidence" value="ECO:0007669"/>
    <property type="project" value="TreeGrafter"/>
</dbReference>
<dbReference type="PRINTS" id="PR00100">
    <property type="entry name" value="AOTCASE"/>
</dbReference>
<dbReference type="PROSITE" id="PS00097">
    <property type="entry name" value="CARBAMOYLTRANSFERASE"/>
    <property type="match status" value="1"/>
</dbReference>
<keyword evidence="6 7" id="KW-0808">Transferase</keyword>
<comment type="pathway">
    <text evidence="1">Amino-acid biosynthesis; L-arginine biosynthesis; L-arginine from L-ornithine and carbamoyl phosphate: step 1/3.</text>
</comment>
<dbReference type="SUPFAM" id="SSF53671">
    <property type="entry name" value="Aspartate/ornithine carbamoyltransferase"/>
    <property type="match status" value="1"/>
</dbReference>
<name>A0A9W8AZD2_9FUNG</name>
<dbReference type="GO" id="GO:0004585">
    <property type="term" value="F:ornithine carbamoyltransferase activity"/>
    <property type="evidence" value="ECO:0007669"/>
    <property type="project" value="UniProtKB-EC"/>
</dbReference>
<dbReference type="PANTHER" id="PTHR45753:SF3">
    <property type="entry name" value="ORNITHINE TRANSCARBAMYLASE, MITOCHONDRIAL"/>
    <property type="match status" value="1"/>
</dbReference>
<dbReference type="InterPro" id="IPR006132">
    <property type="entry name" value="Asp/Orn_carbamoyltranf_P-bd"/>
</dbReference>
<organism evidence="10 11">
    <name type="scientific">Dispira parvispora</name>
    <dbReference type="NCBI Taxonomy" id="1520584"/>
    <lineage>
        <taxon>Eukaryota</taxon>
        <taxon>Fungi</taxon>
        <taxon>Fungi incertae sedis</taxon>
        <taxon>Zoopagomycota</taxon>
        <taxon>Kickxellomycotina</taxon>
        <taxon>Dimargaritomycetes</taxon>
        <taxon>Dimargaritales</taxon>
        <taxon>Dimargaritaceae</taxon>
        <taxon>Dispira</taxon>
    </lineage>
</organism>
<dbReference type="GO" id="GO:0016597">
    <property type="term" value="F:amino acid binding"/>
    <property type="evidence" value="ECO:0007669"/>
    <property type="project" value="InterPro"/>
</dbReference>
<accession>A0A9W8AZD2</accession>
<evidence type="ECO:0000313" key="11">
    <source>
        <dbReference type="Proteomes" id="UP001150925"/>
    </source>
</evidence>
<comment type="similarity">
    <text evidence="2">Belongs to the aspartate/ornithine carbamoyltransferase superfamily. OTCase family.</text>
</comment>
<dbReference type="NCBIfam" id="NF001986">
    <property type="entry name" value="PRK00779.1"/>
    <property type="match status" value="1"/>
</dbReference>
<dbReference type="GO" id="GO:0005739">
    <property type="term" value="C:mitochondrion"/>
    <property type="evidence" value="ECO:0007669"/>
    <property type="project" value="TreeGrafter"/>
</dbReference>
<dbReference type="Gene3D" id="3.40.50.1370">
    <property type="entry name" value="Aspartate/ornithine carbamoyltransferase"/>
    <property type="match status" value="2"/>
</dbReference>
<feature type="domain" description="Aspartate/ornithine carbamoyltransferase carbamoyl-P binding" evidence="9">
    <location>
        <begin position="47"/>
        <end position="190"/>
    </location>
</feature>
<evidence type="ECO:0000256" key="4">
    <source>
        <dbReference type="ARBA" id="ARBA00022571"/>
    </source>
</evidence>
<feature type="domain" description="Aspartate/ornithine carbamoyltransferase Asp/Orn-binding" evidence="8">
    <location>
        <begin position="217"/>
        <end position="370"/>
    </location>
</feature>
<dbReference type="EMBL" id="JANBPY010000133">
    <property type="protein sequence ID" value="KAJ1968807.1"/>
    <property type="molecule type" value="Genomic_DNA"/>
</dbReference>
<dbReference type="NCBIfam" id="TIGR00658">
    <property type="entry name" value="orni_carb_tr"/>
    <property type="match status" value="1"/>
</dbReference>
<comment type="caution">
    <text evidence="10">The sequence shown here is derived from an EMBL/GenBank/DDBJ whole genome shotgun (WGS) entry which is preliminary data.</text>
</comment>
<proteinExistence type="inferred from homology"/>
<keyword evidence="5" id="KW-0028">Amino-acid biosynthesis</keyword>